<keyword evidence="1" id="KW-0812">Transmembrane</keyword>
<name>A0A917S9R0_9ACTN</name>
<feature type="transmembrane region" description="Helical" evidence="1">
    <location>
        <begin position="72"/>
        <end position="97"/>
    </location>
</feature>
<evidence type="ECO:0000313" key="3">
    <source>
        <dbReference type="Proteomes" id="UP000613840"/>
    </source>
</evidence>
<gene>
    <name evidence="2" type="ORF">GCM10011575_25990</name>
</gene>
<accession>A0A917S9R0</accession>
<proteinExistence type="predicted"/>
<feature type="transmembrane region" description="Helical" evidence="1">
    <location>
        <begin position="33"/>
        <end position="52"/>
    </location>
</feature>
<feature type="transmembrane region" description="Helical" evidence="1">
    <location>
        <begin position="6"/>
        <end position="26"/>
    </location>
</feature>
<dbReference type="RefSeq" id="WP_188895809.1">
    <property type="nucleotide sequence ID" value="NZ_BMMZ01000006.1"/>
</dbReference>
<evidence type="ECO:0000256" key="1">
    <source>
        <dbReference type="SAM" id="Phobius"/>
    </source>
</evidence>
<evidence type="ECO:0000313" key="2">
    <source>
        <dbReference type="EMBL" id="GGL66272.1"/>
    </source>
</evidence>
<keyword evidence="1" id="KW-1133">Transmembrane helix</keyword>
<dbReference type="EMBL" id="BMMZ01000006">
    <property type="protein sequence ID" value="GGL66272.1"/>
    <property type="molecule type" value="Genomic_DNA"/>
</dbReference>
<reference evidence="2" key="2">
    <citation type="submission" date="2020-09" db="EMBL/GenBank/DDBJ databases">
        <authorList>
            <person name="Sun Q."/>
            <person name="Zhou Y."/>
        </authorList>
    </citation>
    <scope>NUCLEOTIDE SEQUENCE</scope>
    <source>
        <strain evidence="2">CGMCC 4.7306</strain>
    </source>
</reference>
<reference evidence="2" key="1">
    <citation type="journal article" date="2014" name="Int. J. Syst. Evol. Microbiol.">
        <title>Complete genome sequence of Corynebacterium casei LMG S-19264T (=DSM 44701T), isolated from a smear-ripened cheese.</title>
        <authorList>
            <consortium name="US DOE Joint Genome Institute (JGI-PGF)"/>
            <person name="Walter F."/>
            <person name="Albersmeier A."/>
            <person name="Kalinowski J."/>
            <person name="Ruckert C."/>
        </authorList>
    </citation>
    <scope>NUCLEOTIDE SEQUENCE</scope>
    <source>
        <strain evidence="2">CGMCC 4.7306</strain>
    </source>
</reference>
<keyword evidence="3" id="KW-1185">Reference proteome</keyword>
<organism evidence="2 3">
    <name type="scientific">Microlunatus endophyticus</name>
    <dbReference type="NCBI Taxonomy" id="1716077"/>
    <lineage>
        <taxon>Bacteria</taxon>
        <taxon>Bacillati</taxon>
        <taxon>Actinomycetota</taxon>
        <taxon>Actinomycetes</taxon>
        <taxon>Propionibacteriales</taxon>
        <taxon>Propionibacteriaceae</taxon>
        <taxon>Microlunatus</taxon>
    </lineage>
</organism>
<keyword evidence="1" id="KW-0472">Membrane</keyword>
<sequence length="109" mass="11273">MPASQFVALGLSALGVVVAVWLLAAGIHGRAKVTGIIGSAFLLLGVLNRYAYQLLLSRVLVGADDDTVLETLAAQTVTGSLLTGIGILFLTFALVVASRLPRASRTPGR</sequence>
<comment type="caution">
    <text evidence="2">The sequence shown here is derived from an EMBL/GenBank/DDBJ whole genome shotgun (WGS) entry which is preliminary data.</text>
</comment>
<protein>
    <submittedName>
        <fullName evidence="2">Uncharacterized protein</fullName>
    </submittedName>
</protein>
<dbReference type="AlphaFoldDB" id="A0A917S9R0"/>
<dbReference type="Proteomes" id="UP000613840">
    <property type="component" value="Unassembled WGS sequence"/>
</dbReference>